<feature type="region of interest" description="Disordered" evidence="2">
    <location>
        <begin position="21"/>
        <end position="56"/>
    </location>
</feature>
<evidence type="ECO:0000256" key="1">
    <source>
        <dbReference type="SAM" id="Coils"/>
    </source>
</evidence>
<evidence type="ECO:0000313" key="3">
    <source>
        <dbReference type="EMBL" id="KAK9841629.1"/>
    </source>
</evidence>
<keyword evidence="1" id="KW-0175">Coiled coil</keyword>
<gene>
    <name evidence="3" type="ORF">WJX74_009019</name>
</gene>
<proteinExistence type="predicted"/>
<dbReference type="EMBL" id="JALJOS010000003">
    <property type="protein sequence ID" value="KAK9841629.1"/>
    <property type="molecule type" value="Genomic_DNA"/>
</dbReference>
<sequence>MEALLKTPDLDIDCLNGLDLPDFPAKEDDSGNSSTDAGKQPPPPSKGQRYRQNKKAASESLAVRLAELRQAVEAQEAQKKALILKQTKLQSGLLKNPELLPSEDLLDPSGKVQLSEAPPDLQKYALLLQDRSSVLSLRLPGSKNLTITTGELALLPTSECTRLWKMTVTELTGLLLEARGNPDSPAGQQVVKDLIDWELIIGAKRFHNKPSLRELFSQSPSAMDPAWDPSMMPPMKWDEIGAAMGLTEQQVPRLLQLRRSYLTAVRQLLTKRHALLQQVQQLKENLDEDLVLYLDLTDRCYKRILSRFQKTYLIVLTWPRCPDVMELLNALAASAQEPSTRHDTSAFVTREQMRSFPG</sequence>
<dbReference type="AlphaFoldDB" id="A0AAW1S7M9"/>
<accession>A0AAW1S7M9</accession>
<evidence type="ECO:0000256" key="2">
    <source>
        <dbReference type="SAM" id="MobiDB-lite"/>
    </source>
</evidence>
<protein>
    <submittedName>
        <fullName evidence="3">Uncharacterized protein</fullName>
    </submittedName>
</protein>
<evidence type="ECO:0000313" key="4">
    <source>
        <dbReference type="Proteomes" id="UP001438707"/>
    </source>
</evidence>
<dbReference type="Proteomes" id="UP001438707">
    <property type="component" value="Unassembled WGS sequence"/>
</dbReference>
<name>A0AAW1S7M9_9CHLO</name>
<organism evidence="3 4">
    <name type="scientific">Apatococcus lobatus</name>
    <dbReference type="NCBI Taxonomy" id="904363"/>
    <lineage>
        <taxon>Eukaryota</taxon>
        <taxon>Viridiplantae</taxon>
        <taxon>Chlorophyta</taxon>
        <taxon>core chlorophytes</taxon>
        <taxon>Trebouxiophyceae</taxon>
        <taxon>Chlorellales</taxon>
        <taxon>Chlorellaceae</taxon>
        <taxon>Apatococcus</taxon>
    </lineage>
</organism>
<reference evidence="3 4" key="1">
    <citation type="journal article" date="2024" name="Nat. Commun.">
        <title>Phylogenomics reveals the evolutionary origins of lichenization in chlorophyte algae.</title>
        <authorList>
            <person name="Puginier C."/>
            <person name="Libourel C."/>
            <person name="Otte J."/>
            <person name="Skaloud P."/>
            <person name="Haon M."/>
            <person name="Grisel S."/>
            <person name="Petersen M."/>
            <person name="Berrin J.G."/>
            <person name="Delaux P.M."/>
            <person name="Dal Grande F."/>
            <person name="Keller J."/>
        </authorList>
    </citation>
    <scope>NUCLEOTIDE SEQUENCE [LARGE SCALE GENOMIC DNA]</scope>
    <source>
        <strain evidence="3 4">SAG 2145</strain>
    </source>
</reference>
<feature type="coiled-coil region" evidence="1">
    <location>
        <begin position="58"/>
        <end position="85"/>
    </location>
</feature>
<comment type="caution">
    <text evidence="3">The sequence shown here is derived from an EMBL/GenBank/DDBJ whole genome shotgun (WGS) entry which is preliminary data.</text>
</comment>
<keyword evidence="4" id="KW-1185">Reference proteome</keyword>